<dbReference type="Pfam" id="PF07883">
    <property type="entry name" value="Cupin_2"/>
    <property type="match status" value="1"/>
</dbReference>
<dbReference type="Gene3D" id="2.60.120.10">
    <property type="entry name" value="Jelly Rolls"/>
    <property type="match status" value="1"/>
</dbReference>
<dbReference type="EMBL" id="ML996274">
    <property type="protein sequence ID" value="KAF2728579.1"/>
    <property type="molecule type" value="Genomic_DNA"/>
</dbReference>
<evidence type="ECO:0000313" key="2">
    <source>
        <dbReference type="EMBL" id="KAF2728579.1"/>
    </source>
</evidence>
<gene>
    <name evidence="2" type="ORF">EJ04DRAFT_591074</name>
</gene>
<evidence type="ECO:0000313" key="3">
    <source>
        <dbReference type="Proteomes" id="UP000799444"/>
    </source>
</evidence>
<accession>A0A9P4UVU5</accession>
<keyword evidence="3" id="KW-1185">Reference proteome</keyword>
<dbReference type="Proteomes" id="UP000799444">
    <property type="component" value="Unassembled WGS sequence"/>
</dbReference>
<evidence type="ECO:0000259" key="1">
    <source>
        <dbReference type="Pfam" id="PF07883"/>
    </source>
</evidence>
<proteinExistence type="predicted"/>
<reference evidence="2" key="1">
    <citation type="journal article" date="2020" name="Stud. Mycol.">
        <title>101 Dothideomycetes genomes: a test case for predicting lifestyles and emergence of pathogens.</title>
        <authorList>
            <person name="Haridas S."/>
            <person name="Albert R."/>
            <person name="Binder M."/>
            <person name="Bloem J."/>
            <person name="Labutti K."/>
            <person name="Salamov A."/>
            <person name="Andreopoulos B."/>
            <person name="Baker S."/>
            <person name="Barry K."/>
            <person name="Bills G."/>
            <person name="Bluhm B."/>
            <person name="Cannon C."/>
            <person name="Castanera R."/>
            <person name="Culley D."/>
            <person name="Daum C."/>
            <person name="Ezra D."/>
            <person name="Gonzalez J."/>
            <person name="Henrissat B."/>
            <person name="Kuo A."/>
            <person name="Liang C."/>
            <person name="Lipzen A."/>
            <person name="Lutzoni F."/>
            <person name="Magnuson J."/>
            <person name="Mondo S."/>
            <person name="Nolan M."/>
            <person name="Ohm R."/>
            <person name="Pangilinan J."/>
            <person name="Park H.-J."/>
            <person name="Ramirez L."/>
            <person name="Alfaro M."/>
            <person name="Sun H."/>
            <person name="Tritt A."/>
            <person name="Yoshinaga Y."/>
            <person name="Zwiers L.-H."/>
            <person name="Turgeon B."/>
            <person name="Goodwin S."/>
            <person name="Spatafora J."/>
            <person name="Crous P."/>
            <person name="Grigoriev I."/>
        </authorList>
    </citation>
    <scope>NUCLEOTIDE SEQUENCE</scope>
    <source>
        <strain evidence="2">CBS 125425</strain>
    </source>
</reference>
<dbReference type="SUPFAM" id="SSF51182">
    <property type="entry name" value="RmlC-like cupins"/>
    <property type="match status" value="1"/>
</dbReference>
<sequence>MMESPYSGQVITVFDGALTISWKPHPERDFAFEATFYLDHPSFAQFRAEKPPLHVHPHQEEYIQVIEGALALEVEGVEHVVRPEDGDFLIRPWTIHRLYTVPASAMPEGCNVVTFLASGQKTLEVFKMDLLFFENWYRYQDEVIRNKKSIDFVQAMCFFDAGGSYMTLPWWTPFRRTLSQAIGIIVGRWVAAFLGYQPYYRKWSTDWALAESKMSSSMFYRGWTKGKTE</sequence>
<dbReference type="OrthoDB" id="9976870at2759"/>
<dbReference type="InterPro" id="IPR013096">
    <property type="entry name" value="Cupin_2"/>
</dbReference>
<dbReference type="AlphaFoldDB" id="A0A9P4UVU5"/>
<dbReference type="InterPro" id="IPR014710">
    <property type="entry name" value="RmlC-like_jellyroll"/>
</dbReference>
<name>A0A9P4UVU5_9PLEO</name>
<comment type="caution">
    <text evidence="2">The sequence shown here is derived from an EMBL/GenBank/DDBJ whole genome shotgun (WGS) entry which is preliminary data.</text>
</comment>
<protein>
    <recommendedName>
        <fullName evidence="1">Cupin type-2 domain-containing protein</fullName>
    </recommendedName>
</protein>
<organism evidence="2 3">
    <name type="scientific">Polyplosphaeria fusca</name>
    <dbReference type="NCBI Taxonomy" id="682080"/>
    <lineage>
        <taxon>Eukaryota</taxon>
        <taxon>Fungi</taxon>
        <taxon>Dikarya</taxon>
        <taxon>Ascomycota</taxon>
        <taxon>Pezizomycotina</taxon>
        <taxon>Dothideomycetes</taxon>
        <taxon>Pleosporomycetidae</taxon>
        <taxon>Pleosporales</taxon>
        <taxon>Tetraplosphaeriaceae</taxon>
        <taxon>Polyplosphaeria</taxon>
    </lineage>
</organism>
<dbReference type="InterPro" id="IPR011051">
    <property type="entry name" value="RmlC_Cupin_sf"/>
</dbReference>
<feature type="domain" description="Cupin type-2" evidence="1">
    <location>
        <begin position="50"/>
        <end position="98"/>
    </location>
</feature>